<evidence type="ECO:0000313" key="2">
    <source>
        <dbReference type="EMBL" id="TWI80565.1"/>
    </source>
</evidence>
<dbReference type="Proteomes" id="UP000316167">
    <property type="component" value="Unassembled WGS sequence"/>
</dbReference>
<dbReference type="RefSeq" id="WP_144887615.1">
    <property type="nucleotide sequence ID" value="NZ_VLLE01000005.1"/>
</dbReference>
<protein>
    <submittedName>
        <fullName evidence="2">CRP-like cAMP-binding protein</fullName>
    </submittedName>
</protein>
<comment type="caution">
    <text evidence="2">The sequence shown here is derived from an EMBL/GenBank/DDBJ whole genome shotgun (WGS) entry which is preliminary data.</text>
</comment>
<dbReference type="CDD" id="cd00038">
    <property type="entry name" value="CAP_ED"/>
    <property type="match status" value="1"/>
</dbReference>
<feature type="domain" description="Cyclic nucleotide-binding" evidence="1">
    <location>
        <begin position="33"/>
        <end position="119"/>
    </location>
</feature>
<dbReference type="Pfam" id="PF00027">
    <property type="entry name" value="cNMP_binding"/>
    <property type="match status" value="1"/>
</dbReference>
<dbReference type="SUPFAM" id="SSF51206">
    <property type="entry name" value="cAMP-binding domain-like"/>
    <property type="match status" value="1"/>
</dbReference>
<sequence>MHQLPPDFTGIFYVLNNLHPQPSFVSAYFQQHLEAVTYTKGSLLLEAGSMNEFVYFIEKGIVRGFIRDAGKDITTWISCENEFVTSISGLVYNAPALESIETIEHCSLYRMPVAALDKLYSEYPEFNITARILYQRYYGDAERRAFIARLSAAEDRYRFFLDYYAHLANRVPLKFIASFLGITVETLSRVRKKLSIQY</sequence>
<name>A0A562SH09_9BACT</name>
<proteinExistence type="predicted"/>
<dbReference type="PROSITE" id="PS50042">
    <property type="entry name" value="CNMP_BINDING_3"/>
    <property type="match status" value="1"/>
</dbReference>
<dbReference type="OrthoDB" id="680421at2"/>
<gene>
    <name evidence="2" type="ORF">IQ13_3244</name>
</gene>
<keyword evidence="3" id="KW-1185">Reference proteome</keyword>
<dbReference type="EMBL" id="VLLE01000005">
    <property type="protein sequence ID" value="TWI80565.1"/>
    <property type="molecule type" value="Genomic_DNA"/>
</dbReference>
<dbReference type="Gene3D" id="2.60.120.10">
    <property type="entry name" value="Jelly Rolls"/>
    <property type="match status" value="1"/>
</dbReference>
<evidence type="ECO:0000313" key="3">
    <source>
        <dbReference type="Proteomes" id="UP000316167"/>
    </source>
</evidence>
<reference evidence="2 3" key="1">
    <citation type="journal article" date="2015" name="Stand. Genomic Sci.">
        <title>Genomic Encyclopedia of Bacterial and Archaeal Type Strains, Phase III: the genomes of soil and plant-associated and newly described type strains.</title>
        <authorList>
            <person name="Whitman W.B."/>
            <person name="Woyke T."/>
            <person name="Klenk H.P."/>
            <person name="Zhou Y."/>
            <person name="Lilburn T.G."/>
            <person name="Beck B.J."/>
            <person name="De Vos P."/>
            <person name="Vandamme P."/>
            <person name="Eisen J.A."/>
            <person name="Garrity G."/>
            <person name="Hugenholtz P."/>
            <person name="Kyrpides N.C."/>
        </authorList>
    </citation>
    <scope>NUCLEOTIDE SEQUENCE [LARGE SCALE GENOMIC DNA]</scope>
    <source>
        <strain evidence="2 3">CGMCC 1.7271</strain>
    </source>
</reference>
<evidence type="ECO:0000259" key="1">
    <source>
        <dbReference type="PROSITE" id="PS50042"/>
    </source>
</evidence>
<organism evidence="2 3">
    <name type="scientific">Lacibacter cauensis</name>
    <dbReference type="NCBI Taxonomy" id="510947"/>
    <lineage>
        <taxon>Bacteria</taxon>
        <taxon>Pseudomonadati</taxon>
        <taxon>Bacteroidota</taxon>
        <taxon>Chitinophagia</taxon>
        <taxon>Chitinophagales</taxon>
        <taxon>Chitinophagaceae</taxon>
        <taxon>Lacibacter</taxon>
    </lineage>
</organism>
<dbReference type="InterPro" id="IPR014710">
    <property type="entry name" value="RmlC-like_jellyroll"/>
</dbReference>
<dbReference type="InterPro" id="IPR018490">
    <property type="entry name" value="cNMP-bd_dom_sf"/>
</dbReference>
<dbReference type="InterPro" id="IPR000595">
    <property type="entry name" value="cNMP-bd_dom"/>
</dbReference>
<accession>A0A562SH09</accession>
<dbReference type="AlphaFoldDB" id="A0A562SH09"/>